<reference evidence="6" key="1">
    <citation type="journal article" date="2022" name="Int. J. Syst. Evol. Microbiol.">
        <title>Pseudomonas aegrilactucae sp. nov. and Pseudomonas morbosilactucae sp. nov., pathogens causing bacterial rot of lettuce in Japan.</title>
        <authorList>
            <person name="Sawada H."/>
            <person name="Fujikawa T."/>
            <person name="Satou M."/>
        </authorList>
    </citation>
    <scope>NUCLEOTIDE SEQUENCE</scope>
    <source>
        <strain evidence="6">0166_1</strain>
    </source>
</reference>
<dbReference type="EC" id="2.1.1.297" evidence="6"/>
<accession>A0A9E7BXU7</accession>
<dbReference type="GO" id="GO:0003676">
    <property type="term" value="F:nucleic acid binding"/>
    <property type="evidence" value="ECO:0007669"/>
    <property type="project" value="InterPro"/>
</dbReference>
<organism evidence="6 7">
    <name type="scientific">Capillimicrobium parvum</name>
    <dbReference type="NCBI Taxonomy" id="2884022"/>
    <lineage>
        <taxon>Bacteria</taxon>
        <taxon>Bacillati</taxon>
        <taxon>Actinomycetota</taxon>
        <taxon>Thermoleophilia</taxon>
        <taxon>Solirubrobacterales</taxon>
        <taxon>Capillimicrobiaceae</taxon>
        <taxon>Capillimicrobium</taxon>
    </lineage>
</organism>
<dbReference type="InterPro" id="IPR052190">
    <property type="entry name" value="Euk-Arch_PrmC-MTase"/>
</dbReference>
<dbReference type="Gene3D" id="3.40.50.150">
    <property type="entry name" value="Vaccinia Virus protein VP39"/>
    <property type="match status" value="1"/>
</dbReference>
<feature type="domain" description="Methyltransferase small" evidence="5">
    <location>
        <begin position="31"/>
        <end position="136"/>
    </location>
</feature>
<dbReference type="PANTHER" id="PTHR45875">
    <property type="entry name" value="METHYLTRANSFERASE N6AMT1"/>
    <property type="match status" value="1"/>
</dbReference>
<sequence>MVGGAGVSNEARRRAAFAETVRGAFIGGTVRIITFPGVFQPHSDSWLLAEQLREQTLPPRASVLDLCTGSGVLAVCAAMRGARDVTAVDVSRRAVWSARINARLNGTRIRGVRGDLFEAVGDRRFDAIVSNPPYVPAESDELPARGPQRAWEAGLTGRLILDRICDEAPRHLRPGGFVLLVHSSVCDPEQTVERLRAGGLDTDVVARRRGPLGPLLTARVSALEARGLLAAGRREEEVLVIRGRRPLGRADAAIPRAAAVTTA</sequence>
<keyword evidence="4" id="KW-0949">S-adenosyl-L-methionine</keyword>
<dbReference type="EMBL" id="CP087164">
    <property type="protein sequence ID" value="UGS34171.1"/>
    <property type="molecule type" value="Genomic_DNA"/>
</dbReference>
<dbReference type="GO" id="GO:0102559">
    <property type="term" value="F:peptide chain release factor N(5)-glutamine methyltransferase activity"/>
    <property type="evidence" value="ECO:0007669"/>
    <property type="project" value="UniProtKB-EC"/>
</dbReference>
<evidence type="ECO:0000313" key="6">
    <source>
        <dbReference type="EMBL" id="UGS34171.1"/>
    </source>
</evidence>
<protein>
    <submittedName>
        <fullName evidence="6">Release factor glutamine methyltransferase</fullName>
        <ecNumber evidence="6">2.1.1.297</ecNumber>
    </submittedName>
</protein>
<evidence type="ECO:0000256" key="3">
    <source>
        <dbReference type="ARBA" id="ARBA00022679"/>
    </source>
</evidence>
<dbReference type="AlphaFoldDB" id="A0A9E7BXU7"/>
<dbReference type="PANTHER" id="PTHR45875:SF1">
    <property type="entry name" value="METHYLTRANSFERASE N6AMT1"/>
    <property type="match status" value="1"/>
</dbReference>
<dbReference type="CDD" id="cd02440">
    <property type="entry name" value="AdoMet_MTases"/>
    <property type="match status" value="1"/>
</dbReference>
<evidence type="ECO:0000256" key="4">
    <source>
        <dbReference type="ARBA" id="ARBA00022691"/>
    </source>
</evidence>
<dbReference type="InterPro" id="IPR007848">
    <property type="entry name" value="Small_mtfrase_dom"/>
</dbReference>
<comment type="similarity">
    <text evidence="1">Belongs to the eukaryotic/archaeal PrmC-related family.</text>
</comment>
<evidence type="ECO:0000259" key="5">
    <source>
        <dbReference type="Pfam" id="PF05175"/>
    </source>
</evidence>
<evidence type="ECO:0000256" key="2">
    <source>
        <dbReference type="ARBA" id="ARBA00022603"/>
    </source>
</evidence>
<dbReference type="Pfam" id="PF05175">
    <property type="entry name" value="MTS"/>
    <property type="match status" value="1"/>
</dbReference>
<dbReference type="NCBIfam" id="TIGR00537">
    <property type="entry name" value="hemK_rel_arch"/>
    <property type="match status" value="1"/>
</dbReference>
<keyword evidence="7" id="KW-1185">Reference proteome</keyword>
<dbReference type="GO" id="GO:0035657">
    <property type="term" value="C:eRF1 methyltransferase complex"/>
    <property type="evidence" value="ECO:0007669"/>
    <property type="project" value="TreeGrafter"/>
</dbReference>
<dbReference type="InterPro" id="IPR004557">
    <property type="entry name" value="PrmC-related"/>
</dbReference>
<keyword evidence="2 6" id="KW-0489">Methyltransferase</keyword>
<evidence type="ECO:0000256" key="1">
    <source>
        <dbReference type="ARBA" id="ARBA00006149"/>
    </source>
</evidence>
<dbReference type="SUPFAM" id="SSF53335">
    <property type="entry name" value="S-adenosyl-L-methionine-dependent methyltransferases"/>
    <property type="match status" value="1"/>
</dbReference>
<gene>
    <name evidence="6" type="primary">prmC_1</name>
    <name evidence="6" type="ORF">DSM104329_00544</name>
</gene>
<evidence type="ECO:0000313" key="7">
    <source>
        <dbReference type="Proteomes" id="UP001162834"/>
    </source>
</evidence>
<dbReference type="PROSITE" id="PS00092">
    <property type="entry name" value="N6_MTASE"/>
    <property type="match status" value="1"/>
</dbReference>
<dbReference type="InterPro" id="IPR002052">
    <property type="entry name" value="DNA_methylase_N6_adenine_CS"/>
</dbReference>
<dbReference type="Proteomes" id="UP001162834">
    <property type="component" value="Chromosome"/>
</dbReference>
<dbReference type="KEGG" id="sbae:DSM104329_00544"/>
<proteinExistence type="inferred from homology"/>
<dbReference type="GO" id="GO:0032259">
    <property type="term" value="P:methylation"/>
    <property type="evidence" value="ECO:0007669"/>
    <property type="project" value="UniProtKB-KW"/>
</dbReference>
<dbReference type="InterPro" id="IPR029063">
    <property type="entry name" value="SAM-dependent_MTases_sf"/>
</dbReference>
<keyword evidence="3 6" id="KW-0808">Transferase</keyword>
<name>A0A9E7BXU7_9ACTN</name>